<accession>A0A8J9YHZ9</accession>
<keyword evidence="6" id="KW-1185">Reference proteome</keyword>
<evidence type="ECO:0000256" key="2">
    <source>
        <dbReference type="ARBA" id="ARBA00023157"/>
    </source>
</evidence>
<dbReference type="InterPro" id="IPR006558">
    <property type="entry name" value="LamG-like"/>
</dbReference>
<evidence type="ECO:0000256" key="1">
    <source>
        <dbReference type="ARBA" id="ARBA00022729"/>
    </source>
</evidence>
<evidence type="ECO:0000256" key="3">
    <source>
        <dbReference type="SAM" id="MobiDB-lite"/>
    </source>
</evidence>
<dbReference type="SMART" id="SM00560">
    <property type="entry name" value="LamGL"/>
    <property type="match status" value="1"/>
</dbReference>
<dbReference type="Proteomes" id="UP000838412">
    <property type="component" value="Chromosome 1"/>
</dbReference>
<dbReference type="SUPFAM" id="SSF49899">
    <property type="entry name" value="Concanavalin A-like lectins/glucanases"/>
    <property type="match status" value="1"/>
</dbReference>
<evidence type="ECO:0000259" key="4">
    <source>
        <dbReference type="SMART" id="SM00560"/>
    </source>
</evidence>
<dbReference type="OrthoDB" id="10030431at2759"/>
<dbReference type="InterPro" id="IPR013320">
    <property type="entry name" value="ConA-like_dom_sf"/>
</dbReference>
<dbReference type="Pfam" id="PF13385">
    <property type="entry name" value="Laminin_G_3"/>
    <property type="match status" value="1"/>
</dbReference>
<keyword evidence="2" id="KW-1015">Disulfide bond</keyword>
<dbReference type="Gene3D" id="1.20.5.320">
    <property type="entry name" value="6-Phosphogluconate Dehydrogenase, domain 3"/>
    <property type="match status" value="1"/>
</dbReference>
<evidence type="ECO:0000313" key="6">
    <source>
        <dbReference type="Proteomes" id="UP000838412"/>
    </source>
</evidence>
<organism evidence="5 6">
    <name type="scientific">Branchiostoma lanceolatum</name>
    <name type="common">Common lancelet</name>
    <name type="synonym">Amphioxus lanceolatum</name>
    <dbReference type="NCBI Taxonomy" id="7740"/>
    <lineage>
        <taxon>Eukaryota</taxon>
        <taxon>Metazoa</taxon>
        <taxon>Chordata</taxon>
        <taxon>Cephalochordata</taxon>
        <taxon>Leptocardii</taxon>
        <taxon>Amphioxiformes</taxon>
        <taxon>Branchiostomatidae</taxon>
        <taxon>Branchiostoma</taxon>
    </lineage>
</organism>
<name>A0A8J9YHZ9_BRALA</name>
<gene>
    <name evidence="5" type="primary">ADIPOQ</name>
    <name evidence="5" type="ORF">BLAG_LOCUS545</name>
</gene>
<reference evidence="5" key="1">
    <citation type="submission" date="2022-01" db="EMBL/GenBank/DDBJ databases">
        <authorList>
            <person name="Braso-Vives M."/>
        </authorList>
    </citation>
    <scope>NUCLEOTIDE SEQUENCE</scope>
</reference>
<feature type="region of interest" description="Disordered" evidence="3">
    <location>
        <begin position="100"/>
        <end position="211"/>
    </location>
</feature>
<feature type="compositionally biased region" description="Low complexity" evidence="3">
    <location>
        <begin position="110"/>
        <end position="124"/>
    </location>
</feature>
<dbReference type="AlphaFoldDB" id="A0A8J9YHZ9"/>
<feature type="domain" description="LamG-like jellyroll fold" evidence="4">
    <location>
        <begin position="292"/>
        <end position="431"/>
    </location>
</feature>
<keyword evidence="1" id="KW-0732">Signal</keyword>
<evidence type="ECO:0000313" key="5">
    <source>
        <dbReference type="EMBL" id="CAH1227892.1"/>
    </source>
</evidence>
<dbReference type="EMBL" id="OV696686">
    <property type="protein sequence ID" value="CAH1227892.1"/>
    <property type="molecule type" value="Genomic_DNA"/>
</dbReference>
<dbReference type="Gene3D" id="2.60.120.200">
    <property type="match status" value="1"/>
</dbReference>
<sequence length="443" mass="47108">MSEERVPIRKMLRKMAHEPRSDRLSLAVVFAVCSSAVSVAVLLVTLLHSGQVQQADVAFLRERLASVEKELSHWKEKSQDETTSLRERVTTVETKIQDGVWSGQSSVFNTEGPETSGSGSTGAELGKDEPRMRSKRQAAGNTVRLPISGGIQGPPGAPGRDGTPGRDGRDGVQGPPGPSGCCCDGQGVQGPPGPKGDPGEPGPQGMPGLPGVCDKNCTNETASDTNCNKGLDAGLLAYYPLDNSYADTRGNFDLARQGGVSLQSGGNGNGYAQFGGNGKLVANGFTSHTWGSSLTVSVWFKRTGQFGNYQGIINTGYHTSGSWEIRMGRENGGTMIGCGVVTSNSPRTWDYAHQYASTNTWHHAVMTYDGMLAKFYLDNSAQTGNHQCCSGPIIDKGNPVVIGQAGPGKSNEFFYGFIDEVRLYSRALCAEEVAALYKATRPE</sequence>
<proteinExistence type="predicted"/>
<protein>
    <submittedName>
        <fullName evidence="5">ADIPOQ protein</fullName>
    </submittedName>
</protein>